<dbReference type="Proteomes" id="UP000000249">
    <property type="component" value="Chromosome 2"/>
</dbReference>
<evidence type="ECO:0000313" key="1">
    <source>
        <dbReference type="EMBL" id="ABQ18983.1"/>
    </source>
</evidence>
<dbReference type="KEGG" id="vcr:VC395_A0003"/>
<sequence length="204" mass="23786">MIFPFPYQEYMANIAFVNHTTRMKAWHQPYGLLQIVDLMGSTLFLMIETYGMNELQHWLHTIHHWYQHNDCAAVAELQPLIFGAPQALWQPALNSTQSKAIACWLDACLRQFEFYRETDTEKALQYLNLAYGRFQLCAAQPECDLELKSWCLLRMQQLMVLSLEHLNHQVGGESQSHALIDAHVRFMAFHAWNDDQGTRDPMRG</sequence>
<proteinExistence type="predicted"/>
<dbReference type="OrthoDB" id="5916324at2"/>
<protein>
    <recommendedName>
        <fullName evidence="3">Transcriptional regulator</fullName>
    </recommendedName>
</protein>
<reference evidence="1 2" key="1">
    <citation type="submission" date="2007-03" db="EMBL/GenBank/DDBJ databases">
        <authorList>
            <person name="Heidelberg J."/>
        </authorList>
    </citation>
    <scope>NUCLEOTIDE SEQUENCE [LARGE SCALE GENOMIC DNA]</scope>
    <source>
        <strain evidence="2">ATCC 39541 / Classical Ogawa 395 / O395</strain>
    </source>
</reference>
<dbReference type="PATRIC" id="fig|345073.21.peg.2764"/>
<accession>A0A0H3AF27</accession>
<dbReference type="KEGG" id="vco:VC0395_0127"/>
<dbReference type="EMBL" id="CP000626">
    <property type="protein sequence ID" value="ABQ18983.1"/>
    <property type="molecule type" value="Genomic_DNA"/>
</dbReference>
<dbReference type="eggNOG" id="ENOG502ZS42">
    <property type="taxonomic scope" value="Bacteria"/>
</dbReference>
<evidence type="ECO:0008006" key="3">
    <source>
        <dbReference type="Google" id="ProtNLM"/>
    </source>
</evidence>
<dbReference type="AlphaFoldDB" id="A0A0H3AF27"/>
<gene>
    <name evidence="1" type="ordered locus">VC0395_0127</name>
</gene>
<evidence type="ECO:0000313" key="2">
    <source>
        <dbReference type="Proteomes" id="UP000000249"/>
    </source>
</evidence>
<organism evidence="1 2">
    <name type="scientific">Vibrio cholerae serotype O1 (strain ATCC 39541 / Classical Ogawa 395 / O395)</name>
    <dbReference type="NCBI Taxonomy" id="345073"/>
    <lineage>
        <taxon>Bacteria</taxon>
        <taxon>Pseudomonadati</taxon>
        <taxon>Pseudomonadota</taxon>
        <taxon>Gammaproteobacteria</taxon>
        <taxon>Vibrionales</taxon>
        <taxon>Vibrionaceae</taxon>
        <taxon>Vibrio</taxon>
    </lineage>
</organism>
<name>A0A0H3AF27_VIBC3</name>